<dbReference type="Gene3D" id="3.40.50.720">
    <property type="entry name" value="NAD(P)-binding Rossmann-like Domain"/>
    <property type="match status" value="1"/>
</dbReference>
<accession>A0A6J6DDH3</accession>
<organism evidence="7">
    <name type="scientific">freshwater metagenome</name>
    <dbReference type="NCBI Taxonomy" id="449393"/>
    <lineage>
        <taxon>unclassified sequences</taxon>
        <taxon>metagenomes</taxon>
        <taxon>ecological metagenomes</taxon>
    </lineage>
</organism>
<evidence type="ECO:0000256" key="1">
    <source>
        <dbReference type="ARBA" id="ARBA00001911"/>
    </source>
</evidence>
<evidence type="ECO:0000259" key="6">
    <source>
        <dbReference type="Pfam" id="PF01370"/>
    </source>
</evidence>
<evidence type="ECO:0000256" key="5">
    <source>
        <dbReference type="ARBA" id="ARBA00023277"/>
    </source>
</evidence>
<feature type="domain" description="NAD-dependent epimerase/dehydratase" evidence="6">
    <location>
        <begin position="3"/>
        <end position="251"/>
    </location>
</feature>
<dbReference type="SUPFAM" id="SSF51735">
    <property type="entry name" value="NAD(P)-binding Rossmann-fold domains"/>
    <property type="match status" value="1"/>
</dbReference>
<dbReference type="AlphaFoldDB" id="A0A6J6DDH3"/>
<name>A0A6J6DDH3_9ZZZZ</name>
<keyword evidence="4" id="KW-0413">Isomerase</keyword>
<reference evidence="7" key="1">
    <citation type="submission" date="2020-05" db="EMBL/GenBank/DDBJ databases">
        <authorList>
            <person name="Chiriac C."/>
            <person name="Salcher M."/>
            <person name="Ghai R."/>
            <person name="Kavagutti S V."/>
        </authorList>
    </citation>
    <scope>NUCLEOTIDE SEQUENCE</scope>
</reference>
<comment type="similarity">
    <text evidence="2">Belongs to the NAD(P)-dependent epimerase/dehydratase family.</text>
</comment>
<dbReference type="GO" id="GO:0003978">
    <property type="term" value="F:UDP-glucose 4-epimerase activity"/>
    <property type="evidence" value="ECO:0007669"/>
    <property type="project" value="InterPro"/>
</dbReference>
<evidence type="ECO:0000256" key="3">
    <source>
        <dbReference type="ARBA" id="ARBA00023027"/>
    </source>
</evidence>
<dbReference type="PANTHER" id="PTHR43725:SF53">
    <property type="entry name" value="UDP-ARABINOSE 4-EPIMERASE 1"/>
    <property type="match status" value="1"/>
</dbReference>
<dbReference type="NCBIfam" id="TIGR01179">
    <property type="entry name" value="galE"/>
    <property type="match status" value="1"/>
</dbReference>
<protein>
    <submittedName>
        <fullName evidence="7">Unannotated protein</fullName>
    </submittedName>
</protein>
<dbReference type="PANTHER" id="PTHR43725">
    <property type="entry name" value="UDP-GLUCOSE 4-EPIMERASE"/>
    <property type="match status" value="1"/>
</dbReference>
<dbReference type="InterPro" id="IPR001509">
    <property type="entry name" value="Epimerase_deHydtase"/>
</dbReference>
<dbReference type="Pfam" id="PF01370">
    <property type="entry name" value="Epimerase"/>
    <property type="match status" value="1"/>
</dbReference>
<sequence length="319" mass="34617">MSVLVTGGAGYIGSHVARLLTESGTKVIVVDDLSTGIESRVSGLTSYRIDLAEPSAVAALEALMREHSVDSVIHLAALKRVGDSVENPEKYFNKNLGGQANLLLAMKSAGVKKLVFSSSAAAYGIPDVDLVSEEEAASPINPYGQTKLIGEWMAANAETAWGLRHVNLRYFNAAGAGWDDLADTQVLNLIPIVFEAINNKSKPKVYGSDYNTPDGSCIRDYVHVLDLAQAHIKALDYLEQDKREFNTFNVGTGFGSSVIEVLEQIRETTAINFEYEVVERRAGDPARLIANASRIEKIMGWKAKNSLVEIIDSAWKALS</sequence>
<keyword evidence="5" id="KW-0119">Carbohydrate metabolism</keyword>
<evidence type="ECO:0000313" key="7">
    <source>
        <dbReference type="EMBL" id="CAB4561255.1"/>
    </source>
</evidence>
<evidence type="ECO:0000256" key="4">
    <source>
        <dbReference type="ARBA" id="ARBA00023235"/>
    </source>
</evidence>
<dbReference type="GO" id="GO:0033499">
    <property type="term" value="P:galactose catabolic process via UDP-galactose, Leloir pathway"/>
    <property type="evidence" value="ECO:0007669"/>
    <property type="project" value="TreeGrafter"/>
</dbReference>
<comment type="cofactor">
    <cofactor evidence="1">
        <name>NAD(+)</name>
        <dbReference type="ChEBI" id="CHEBI:57540"/>
    </cofactor>
</comment>
<proteinExistence type="inferred from homology"/>
<dbReference type="InterPro" id="IPR005886">
    <property type="entry name" value="UDP_G4E"/>
</dbReference>
<dbReference type="InterPro" id="IPR036291">
    <property type="entry name" value="NAD(P)-bd_dom_sf"/>
</dbReference>
<gene>
    <name evidence="7" type="ORF">UFOPK1639_00460</name>
</gene>
<evidence type="ECO:0000256" key="2">
    <source>
        <dbReference type="ARBA" id="ARBA00007637"/>
    </source>
</evidence>
<keyword evidence="3" id="KW-0520">NAD</keyword>
<dbReference type="Gene3D" id="3.90.25.10">
    <property type="entry name" value="UDP-galactose 4-epimerase, domain 1"/>
    <property type="match status" value="1"/>
</dbReference>
<dbReference type="EMBL" id="CAEZTH010000039">
    <property type="protein sequence ID" value="CAB4561255.1"/>
    <property type="molecule type" value="Genomic_DNA"/>
</dbReference>